<dbReference type="AlphaFoldDB" id="A0A5B7GLI3"/>
<dbReference type="EMBL" id="VSRR010015559">
    <property type="protein sequence ID" value="MPC58313.1"/>
    <property type="molecule type" value="Genomic_DNA"/>
</dbReference>
<name>A0A5B7GLI3_PORTR</name>
<evidence type="ECO:0000313" key="2">
    <source>
        <dbReference type="Proteomes" id="UP000324222"/>
    </source>
</evidence>
<gene>
    <name evidence="1" type="ORF">E2C01_052311</name>
</gene>
<dbReference type="Proteomes" id="UP000324222">
    <property type="component" value="Unassembled WGS sequence"/>
</dbReference>
<keyword evidence="2" id="KW-1185">Reference proteome</keyword>
<organism evidence="1 2">
    <name type="scientific">Portunus trituberculatus</name>
    <name type="common">Swimming crab</name>
    <name type="synonym">Neptunus trituberculatus</name>
    <dbReference type="NCBI Taxonomy" id="210409"/>
    <lineage>
        <taxon>Eukaryota</taxon>
        <taxon>Metazoa</taxon>
        <taxon>Ecdysozoa</taxon>
        <taxon>Arthropoda</taxon>
        <taxon>Crustacea</taxon>
        <taxon>Multicrustacea</taxon>
        <taxon>Malacostraca</taxon>
        <taxon>Eumalacostraca</taxon>
        <taxon>Eucarida</taxon>
        <taxon>Decapoda</taxon>
        <taxon>Pleocyemata</taxon>
        <taxon>Brachyura</taxon>
        <taxon>Eubrachyura</taxon>
        <taxon>Portunoidea</taxon>
        <taxon>Portunidae</taxon>
        <taxon>Portuninae</taxon>
        <taxon>Portunus</taxon>
    </lineage>
</organism>
<evidence type="ECO:0000313" key="1">
    <source>
        <dbReference type="EMBL" id="MPC58313.1"/>
    </source>
</evidence>
<comment type="caution">
    <text evidence="1">The sequence shown here is derived from an EMBL/GenBank/DDBJ whole genome shotgun (WGS) entry which is preliminary data.</text>
</comment>
<accession>A0A5B7GLI3</accession>
<proteinExistence type="predicted"/>
<reference evidence="1 2" key="1">
    <citation type="submission" date="2019-05" db="EMBL/GenBank/DDBJ databases">
        <title>Another draft genome of Portunus trituberculatus and its Hox gene families provides insights of decapod evolution.</title>
        <authorList>
            <person name="Jeong J.-H."/>
            <person name="Song I."/>
            <person name="Kim S."/>
            <person name="Choi T."/>
            <person name="Kim D."/>
            <person name="Ryu S."/>
            <person name="Kim W."/>
        </authorList>
    </citation>
    <scope>NUCLEOTIDE SEQUENCE [LARGE SCALE GENOMIC DNA]</scope>
    <source>
        <tissue evidence="1">Muscle</tissue>
    </source>
</reference>
<protein>
    <submittedName>
        <fullName evidence="1">Uncharacterized protein</fullName>
    </submittedName>
</protein>
<sequence length="40" mass="4287">MAPLGYLTSRQLYYARSENFARPVKLAVVCLSGGAPSTPT</sequence>